<evidence type="ECO:0000256" key="1">
    <source>
        <dbReference type="SAM" id="MobiDB-lite"/>
    </source>
</evidence>
<feature type="region of interest" description="Disordered" evidence="1">
    <location>
        <begin position="189"/>
        <end position="280"/>
    </location>
</feature>
<dbReference type="PANTHER" id="PTHR36089:SF1">
    <property type="entry name" value="CHITIN SYNTHASE 3 COMPLEX PROTEIN CSI2-RELATED"/>
    <property type="match status" value="1"/>
</dbReference>
<accession>A0A9P0QMD6</accession>
<dbReference type="OrthoDB" id="4065319at2759"/>
<dbReference type="GO" id="GO:0005935">
    <property type="term" value="C:cellular bud neck"/>
    <property type="evidence" value="ECO:0007669"/>
    <property type="project" value="TreeGrafter"/>
</dbReference>
<keyword evidence="2" id="KW-1133">Transmembrane helix</keyword>
<dbReference type="GO" id="GO:0000324">
    <property type="term" value="C:fungal-type vacuole"/>
    <property type="evidence" value="ECO:0007669"/>
    <property type="project" value="TreeGrafter"/>
</dbReference>
<dbReference type="PANTHER" id="PTHR36089">
    <property type="entry name" value="CHITIN SYNTHASE 3 COMPLEX PROTEIN CSI2-RELATED"/>
    <property type="match status" value="1"/>
</dbReference>
<keyword evidence="2" id="KW-0812">Transmembrane</keyword>
<feature type="compositionally biased region" description="Polar residues" evidence="1">
    <location>
        <begin position="193"/>
        <end position="203"/>
    </location>
</feature>
<dbReference type="AlphaFoldDB" id="A0A9P0QMD6"/>
<evidence type="ECO:0000313" key="4">
    <source>
        <dbReference type="Proteomes" id="UP000837801"/>
    </source>
</evidence>
<proteinExistence type="predicted"/>
<dbReference type="InterPro" id="IPR051009">
    <property type="entry name" value="PRM"/>
</dbReference>
<evidence type="ECO:0000313" key="3">
    <source>
        <dbReference type="EMBL" id="CAH2351933.1"/>
    </source>
</evidence>
<dbReference type="Proteomes" id="UP000837801">
    <property type="component" value="Unassembled WGS sequence"/>
</dbReference>
<evidence type="ECO:0000256" key="2">
    <source>
        <dbReference type="SAM" id="Phobius"/>
    </source>
</evidence>
<keyword evidence="4" id="KW-1185">Reference proteome</keyword>
<sequence>MEFITALEARDLPTYSTTTTSSSSTSTSITYTTPSITVPANNNNPYILRESNLAGTVFIAVGAIVGAILLIFIFYHLIISFSASRLAKKSTAADYRFMEKYNGGGNHNGLTPTGSTLFNVNSEYQPSVAKLPLLSHHNASRSIGGGSQVGGIYGNETSFYQASEVGTLTSKNDLSKLFISPTAEVMGHRRNKSNTFSGSTANLSVAGGAGGSQSHISSPQHRYSQHGVPNIYMNSETDYSDSLVGGAPASSISSPQRRAEPGRQGRSTIPSMYLDDLIDQ</sequence>
<keyword evidence="2" id="KW-0472">Membrane</keyword>
<comment type="caution">
    <text evidence="3">The sequence shown here is derived from an EMBL/GenBank/DDBJ whole genome shotgun (WGS) entry which is preliminary data.</text>
</comment>
<organism evidence="3 4">
    <name type="scientific">[Candida] railenensis</name>
    <dbReference type="NCBI Taxonomy" id="45579"/>
    <lineage>
        <taxon>Eukaryota</taxon>
        <taxon>Fungi</taxon>
        <taxon>Dikarya</taxon>
        <taxon>Ascomycota</taxon>
        <taxon>Saccharomycotina</taxon>
        <taxon>Pichiomycetes</taxon>
        <taxon>Debaryomycetaceae</taxon>
        <taxon>Kurtzmaniella</taxon>
    </lineage>
</organism>
<reference evidence="3" key="1">
    <citation type="submission" date="2022-03" db="EMBL/GenBank/DDBJ databases">
        <authorList>
            <person name="Legras J.-L."/>
            <person name="Devillers H."/>
            <person name="Grondin C."/>
        </authorList>
    </citation>
    <scope>NUCLEOTIDE SEQUENCE</scope>
    <source>
        <strain evidence="3">CLIB 1423</strain>
    </source>
</reference>
<gene>
    <name evidence="3" type="ORF">CLIB1423_05S01662</name>
</gene>
<name>A0A9P0QMD6_9ASCO</name>
<dbReference type="EMBL" id="CAKXYY010000005">
    <property type="protein sequence ID" value="CAH2351933.1"/>
    <property type="molecule type" value="Genomic_DNA"/>
</dbReference>
<feature type="compositionally biased region" description="Polar residues" evidence="1">
    <location>
        <begin position="212"/>
        <end position="222"/>
    </location>
</feature>
<protein>
    <submittedName>
        <fullName evidence="3">Pheromone-regulated membrane protein 5</fullName>
    </submittedName>
</protein>
<feature type="transmembrane region" description="Helical" evidence="2">
    <location>
        <begin position="53"/>
        <end position="79"/>
    </location>
</feature>